<keyword evidence="3" id="KW-0012">Acyltransferase</keyword>
<dbReference type="Gene3D" id="3.30.559.10">
    <property type="entry name" value="Chloramphenicol acetyltransferase-like domain"/>
    <property type="match status" value="1"/>
</dbReference>
<gene>
    <name evidence="6" type="primary">LOC102807030</name>
</gene>
<evidence type="ECO:0000256" key="3">
    <source>
        <dbReference type="ARBA" id="ARBA00023315"/>
    </source>
</evidence>
<evidence type="ECO:0000256" key="2">
    <source>
        <dbReference type="ARBA" id="ARBA00022679"/>
    </source>
</evidence>
<dbReference type="InterPro" id="IPR000542">
    <property type="entry name" value="Carn_acyl_trans"/>
</dbReference>
<dbReference type="PANTHER" id="PTHR22589:SF103">
    <property type="entry name" value="CARNITINE O-ACETYL-TRANSFERASE, ISOFORM A-RELATED"/>
    <property type="match status" value="1"/>
</dbReference>
<keyword evidence="2" id="KW-0808">Transferase</keyword>
<protein>
    <submittedName>
        <fullName evidence="6">Carnitine O-acetyltransferase-like</fullName>
    </submittedName>
</protein>
<dbReference type="InterPro" id="IPR039551">
    <property type="entry name" value="Cho/carn_acyl_trans"/>
</dbReference>
<dbReference type="PANTHER" id="PTHR22589">
    <property type="entry name" value="CARNITINE O-ACYLTRANSFERASE"/>
    <property type="match status" value="1"/>
</dbReference>
<evidence type="ECO:0000259" key="4">
    <source>
        <dbReference type="Pfam" id="PF00755"/>
    </source>
</evidence>
<name>A0ABM0MEL7_SACKO</name>
<dbReference type="Gene3D" id="3.30.559.70">
    <property type="entry name" value="Choline/Carnitine o-acyltransferase, domain 2"/>
    <property type="match status" value="1"/>
</dbReference>
<feature type="domain" description="Choline/carnitine acyltransferase" evidence="4">
    <location>
        <begin position="27"/>
        <end position="318"/>
    </location>
</feature>
<proteinExistence type="inferred from homology"/>
<dbReference type="SUPFAM" id="SSF52777">
    <property type="entry name" value="CoA-dependent acyltransferases"/>
    <property type="match status" value="1"/>
</dbReference>
<comment type="similarity">
    <text evidence="1">Belongs to the carnitine/choline acetyltransferase family.</text>
</comment>
<dbReference type="RefSeq" id="XP_006818458.1">
    <property type="nucleotide sequence ID" value="XM_006818395.1"/>
</dbReference>
<dbReference type="InterPro" id="IPR042231">
    <property type="entry name" value="Cho/carn_acyl_trans_2"/>
</dbReference>
<dbReference type="InterPro" id="IPR023213">
    <property type="entry name" value="CAT-like_dom_sf"/>
</dbReference>
<dbReference type="Pfam" id="PF00755">
    <property type="entry name" value="Carn_acyltransf"/>
    <property type="match status" value="1"/>
</dbReference>
<reference evidence="6" key="1">
    <citation type="submission" date="2025-08" db="UniProtKB">
        <authorList>
            <consortium name="RefSeq"/>
        </authorList>
    </citation>
    <scope>IDENTIFICATION</scope>
    <source>
        <tissue evidence="6">Testes</tissue>
    </source>
</reference>
<sequence length="318" mass="36235">MTAPMQISAKAPIMRSYSSHQSSLPKLPVPQFQKTLQKYLLAVQPLLTEEEFQHTKQIVEEFGKPGGQGEELQMKLVQRSQKYENWLSEWWLNAAYLDYRTPVVVHSSPGVAFPLMDFKSEKDQLSFAAKLICGALDYKDVIDREKIPIDMMGGHPLCMDQYYKLLSSCRIPGTKRDSIVVYPGNKSNAPRHIVVAHNNHFFELDVYHSDGKHLTMEELFNQLEKICSMSPQATDPVGILTTEHRNTWGKVYKKLKKLDKVNKKSLEKIEKAILLLCLDRPLTYDPDDRLSALGRQVLHGDGSHGNGGNRWVDKTIQV</sequence>
<organism evidence="5 6">
    <name type="scientific">Saccoglossus kowalevskii</name>
    <name type="common">Acorn worm</name>
    <dbReference type="NCBI Taxonomy" id="10224"/>
    <lineage>
        <taxon>Eukaryota</taxon>
        <taxon>Metazoa</taxon>
        <taxon>Hemichordata</taxon>
        <taxon>Enteropneusta</taxon>
        <taxon>Harrimaniidae</taxon>
        <taxon>Saccoglossus</taxon>
    </lineage>
</organism>
<dbReference type="Proteomes" id="UP000694865">
    <property type="component" value="Unplaced"/>
</dbReference>
<evidence type="ECO:0000256" key="1">
    <source>
        <dbReference type="ARBA" id="ARBA00005232"/>
    </source>
</evidence>
<dbReference type="GeneID" id="102807030"/>
<evidence type="ECO:0000313" key="5">
    <source>
        <dbReference type="Proteomes" id="UP000694865"/>
    </source>
</evidence>
<keyword evidence="5" id="KW-1185">Reference proteome</keyword>
<accession>A0ABM0MEL7</accession>
<evidence type="ECO:0000313" key="6">
    <source>
        <dbReference type="RefSeq" id="XP_006818458.1"/>
    </source>
</evidence>